<gene>
    <name evidence="2" type="ORF">GC105_13590</name>
</gene>
<keyword evidence="3" id="KW-1185">Reference proteome</keyword>
<comment type="caution">
    <text evidence="2">The sequence shown here is derived from an EMBL/GenBank/DDBJ whole genome shotgun (WGS) entry which is preliminary data.</text>
</comment>
<feature type="transmembrane region" description="Helical" evidence="1">
    <location>
        <begin position="45"/>
        <end position="65"/>
    </location>
</feature>
<keyword evidence="1" id="KW-1133">Transmembrane helix</keyword>
<name>A0A6A7KBT6_9FIRM</name>
<dbReference type="AlphaFoldDB" id="A0A6A7KBT6"/>
<dbReference type="EMBL" id="WHNX01000028">
    <property type="protein sequence ID" value="MPW26815.1"/>
    <property type="molecule type" value="Genomic_DNA"/>
</dbReference>
<reference evidence="2 3" key="1">
    <citation type="submission" date="2019-10" db="EMBL/GenBank/DDBJ databases">
        <title>Alkalibaculum tamaniensis sp.nov., a new alkaliphilic acetogen, isolated on methoxylated aromatics from a mud volcano.</title>
        <authorList>
            <person name="Khomyakova M.A."/>
            <person name="Merkel A.Y."/>
            <person name="Bonch-Osmolovskaya E.A."/>
            <person name="Slobodkin A.I."/>
        </authorList>
    </citation>
    <scope>NUCLEOTIDE SEQUENCE [LARGE SCALE GENOMIC DNA]</scope>
    <source>
        <strain evidence="2 3">M08DMB</strain>
    </source>
</reference>
<evidence type="ECO:0000313" key="2">
    <source>
        <dbReference type="EMBL" id="MPW26815.1"/>
    </source>
</evidence>
<dbReference type="Proteomes" id="UP000440004">
    <property type="component" value="Unassembled WGS sequence"/>
</dbReference>
<proteinExistence type="predicted"/>
<organism evidence="2 3">
    <name type="scientific">Alkalibaculum sporogenes</name>
    <dbReference type="NCBI Taxonomy" id="2655001"/>
    <lineage>
        <taxon>Bacteria</taxon>
        <taxon>Bacillati</taxon>
        <taxon>Bacillota</taxon>
        <taxon>Clostridia</taxon>
        <taxon>Eubacteriales</taxon>
        <taxon>Eubacteriaceae</taxon>
        <taxon>Alkalibaculum</taxon>
    </lineage>
</organism>
<sequence length="72" mass="8301">MKFKKADEMEISINFKSMRLSSTFVNIALIIWLAVDFINSGKLPFILFSIVCIQNIIFFGSKLYMTNKLSVM</sequence>
<accession>A0A6A7KBT6</accession>
<protein>
    <submittedName>
        <fullName evidence="2">Uncharacterized protein</fullName>
    </submittedName>
</protein>
<keyword evidence="1" id="KW-0812">Transmembrane</keyword>
<keyword evidence="1" id="KW-0472">Membrane</keyword>
<feature type="transmembrane region" description="Helical" evidence="1">
    <location>
        <begin position="20"/>
        <end position="39"/>
    </location>
</feature>
<dbReference type="RefSeq" id="WP_152805815.1">
    <property type="nucleotide sequence ID" value="NZ_WHNX01000028.1"/>
</dbReference>
<evidence type="ECO:0000313" key="3">
    <source>
        <dbReference type="Proteomes" id="UP000440004"/>
    </source>
</evidence>
<evidence type="ECO:0000256" key="1">
    <source>
        <dbReference type="SAM" id="Phobius"/>
    </source>
</evidence>